<feature type="transmembrane region" description="Helical" evidence="1">
    <location>
        <begin position="30"/>
        <end position="54"/>
    </location>
</feature>
<proteinExistence type="predicted"/>
<evidence type="ECO:0000313" key="2">
    <source>
        <dbReference type="EMBL" id="TDF98885.1"/>
    </source>
</evidence>
<evidence type="ECO:0000256" key="1">
    <source>
        <dbReference type="SAM" id="Phobius"/>
    </source>
</evidence>
<protein>
    <submittedName>
        <fullName evidence="2">Small multi-drug export protein</fullName>
    </submittedName>
</protein>
<keyword evidence="1" id="KW-1133">Transmembrane helix</keyword>
<reference evidence="2 3" key="1">
    <citation type="submission" date="2019-03" db="EMBL/GenBank/DDBJ databases">
        <title>This is whole genome sequence of Paenibacillus sp MS74 strain.</title>
        <authorList>
            <person name="Trinh H.N."/>
        </authorList>
    </citation>
    <scope>NUCLEOTIDE SEQUENCE [LARGE SCALE GENOMIC DNA]</scope>
    <source>
        <strain evidence="2 3">MS74</strain>
    </source>
</reference>
<keyword evidence="3" id="KW-1185">Reference proteome</keyword>
<organism evidence="2 3">
    <name type="scientific">Paenibacillus piri</name>
    <dbReference type="NCBI Taxonomy" id="2547395"/>
    <lineage>
        <taxon>Bacteria</taxon>
        <taxon>Bacillati</taxon>
        <taxon>Bacillota</taxon>
        <taxon>Bacilli</taxon>
        <taxon>Bacillales</taxon>
        <taxon>Paenibacillaceae</taxon>
        <taxon>Paenibacillus</taxon>
    </lineage>
</organism>
<evidence type="ECO:0000313" key="3">
    <source>
        <dbReference type="Proteomes" id="UP000295636"/>
    </source>
</evidence>
<dbReference type="EMBL" id="SMRT01000003">
    <property type="protein sequence ID" value="TDF98885.1"/>
    <property type="molecule type" value="Genomic_DNA"/>
</dbReference>
<dbReference type="AlphaFoldDB" id="A0A4R5KUX7"/>
<dbReference type="RefSeq" id="WP_133227382.1">
    <property type="nucleotide sequence ID" value="NZ_SMRT01000003.1"/>
</dbReference>
<dbReference type="OrthoDB" id="6400183at2"/>
<feature type="transmembrane region" description="Helical" evidence="1">
    <location>
        <begin position="115"/>
        <end position="139"/>
    </location>
</feature>
<accession>A0A4R5KUX7</accession>
<feature type="transmembrane region" description="Helical" evidence="1">
    <location>
        <begin position="85"/>
        <end position="109"/>
    </location>
</feature>
<dbReference type="Proteomes" id="UP000295636">
    <property type="component" value="Unassembled WGS sequence"/>
</dbReference>
<dbReference type="InterPro" id="IPR009577">
    <property type="entry name" value="Sm_multidrug_ex"/>
</dbReference>
<keyword evidence="1" id="KW-0812">Transmembrane</keyword>
<comment type="caution">
    <text evidence="2">The sequence shown here is derived from an EMBL/GenBank/DDBJ whole genome shotgun (WGS) entry which is preliminary data.</text>
</comment>
<dbReference type="Pfam" id="PF06695">
    <property type="entry name" value="Sm_multidrug_ex"/>
    <property type="match status" value="1"/>
</dbReference>
<gene>
    <name evidence="2" type="ORF">E1757_10250</name>
</gene>
<sequence length="145" mass="15699">MSPTAAWFSVFAAGILELWAAIPLGFTLQLPPVATGICSALGSIVAAAVIIFFGKSFRNWLVQRFQRKNERKETTMSRVWKKYGIIGLGFLSPLLTGSPLGAAIGVSLGAEPRRLMLWMTLGIVFWSAVLTTALALGIMSYTSFI</sequence>
<keyword evidence="1" id="KW-0472">Membrane</keyword>
<name>A0A4R5KUX7_9BACL</name>